<sequence>MELFGYTLETIYLFGFIAGGVLTLIYILFGDIVEGLFEALSEGPFNPTLIFSFITFFSSLGYILERFSSMNSLIIIIISLLVAVLLVTLLNVFVLLPLSRAEATMAFSDADLKGRIGTVITSIPENGFGEVMIQGKSGNIARSAVSFDDVPIPNGEQVLVIKVEDSVLHVSIHEKLD</sequence>
<name>A0ABS6JBE3_9BACI</name>
<evidence type="ECO:0000256" key="1">
    <source>
        <dbReference type="SAM" id="Phobius"/>
    </source>
</evidence>
<reference evidence="3 4" key="1">
    <citation type="submission" date="2021-06" db="EMBL/GenBank/DDBJ databases">
        <title>Bacillus sp. RD4P76, an endophyte from a halophyte.</title>
        <authorList>
            <person name="Sun J.-Q."/>
        </authorList>
    </citation>
    <scope>NUCLEOTIDE SEQUENCE [LARGE SCALE GENOMIC DNA]</scope>
    <source>
        <strain evidence="3 4">CGMCC 1.15917</strain>
    </source>
</reference>
<feature type="transmembrane region" description="Helical" evidence="1">
    <location>
        <begin position="45"/>
        <end position="64"/>
    </location>
</feature>
<evidence type="ECO:0000313" key="3">
    <source>
        <dbReference type="EMBL" id="MBU9710997.1"/>
    </source>
</evidence>
<keyword evidence="1" id="KW-0812">Transmembrane</keyword>
<gene>
    <name evidence="3" type="ORF">KS419_04510</name>
</gene>
<feature type="transmembrane region" description="Helical" evidence="1">
    <location>
        <begin position="12"/>
        <end position="33"/>
    </location>
</feature>
<dbReference type="EMBL" id="JAHQCS010000056">
    <property type="protein sequence ID" value="MBU9710997.1"/>
    <property type="molecule type" value="Genomic_DNA"/>
</dbReference>
<dbReference type="Pfam" id="PF25842">
    <property type="entry name" value="NfeD_TM"/>
    <property type="match status" value="1"/>
</dbReference>
<accession>A0ABS6JBE3</accession>
<feature type="domain" description="Membrane protein NfeD2 N-terminal transmembrane" evidence="2">
    <location>
        <begin position="1"/>
        <end position="102"/>
    </location>
</feature>
<organism evidence="3 4">
    <name type="scientific">Evansella tamaricis</name>
    <dbReference type="NCBI Taxonomy" id="2069301"/>
    <lineage>
        <taxon>Bacteria</taxon>
        <taxon>Bacillati</taxon>
        <taxon>Bacillota</taxon>
        <taxon>Bacilli</taxon>
        <taxon>Bacillales</taxon>
        <taxon>Bacillaceae</taxon>
        <taxon>Evansella</taxon>
    </lineage>
</organism>
<dbReference type="InterPro" id="IPR058653">
    <property type="entry name" value="NfeD2_TM"/>
</dbReference>
<proteinExistence type="predicted"/>
<dbReference type="Proteomes" id="UP000784880">
    <property type="component" value="Unassembled WGS sequence"/>
</dbReference>
<keyword evidence="4" id="KW-1185">Reference proteome</keyword>
<comment type="caution">
    <text evidence="3">The sequence shown here is derived from an EMBL/GenBank/DDBJ whole genome shotgun (WGS) entry which is preliminary data.</text>
</comment>
<evidence type="ECO:0000259" key="2">
    <source>
        <dbReference type="Pfam" id="PF25842"/>
    </source>
</evidence>
<feature type="transmembrane region" description="Helical" evidence="1">
    <location>
        <begin position="70"/>
        <end position="96"/>
    </location>
</feature>
<dbReference type="RefSeq" id="WP_217064884.1">
    <property type="nucleotide sequence ID" value="NZ_JAHQCS010000056.1"/>
</dbReference>
<keyword evidence="1" id="KW-0472">Membrane</keyword>
<evidence type="ECO:0000313" key="4">
    <source>
        <dbReference type="Proteomes" id="UP000784880"/>
    </source>
</evidence>
<protein>
    <submittedName>
        <fullName evidence="3">NfeD family protein</fullName>
    </submittedName>
</protein>
<keyword evidence="1" id="KW-1133">Transmembrane helix</keyword>